<feature type="signal peptide" evidence="1">
    <location>
        <begin position="1"/>
        <end position="24"/>
    </location>
</feature>
<sequence>MKNMKTAKLFTLLVLTLTISNLSAQKIGKDTFGKGIFNSVAKDSTWSMKFGLRMQYLTSVGLDADANNNFDFDPKNLQTDTKVRRYRLKFDGFVLSPKVKYKIELGMSNNDTGSSNEYTKLGPKLILDAVLKWNFYKNLEIWAGQTKLPGNRERVISSANMQLVDRSILNREFTLDRDMGFQLRNHHTIGKQFLIREVFAITQGEGRNITTGNVGGQQYTSRIEFLPYGTFTSKGDYKGGDLKREPKPKLSVGLTYNHNDRASRQRGSQGSIIELIDDSGSPEDHVFATTDVNTSFVDFMYKHNGYSMMGEFAYRNADDTTIGTNPVKVGKGYNLTAGYLFHNNYEITTRYSQVDYKGIANTKEQYTVGVSKYIVGHALKIQTDLSYTTVDGASDGLQYRLQFEVHF</sequence>
<accession>A0A1B1Y2C0</accession>
<dbReference type="KEGG" id="wfu:AXE80_00790"/>
<keyword evidence="1" id="KW-0732">Signal</keyword>
<dbReference type="SUPFAM" id="SSF56935">
    <property type="entry name" value="Porins"/>
    <property type="match status" value="1"/>
</dbReference>
<dbReference type="Gene3D" id="2.40.160.10">
    <property type="entry name" value="Porin"/>
    <property type="match status" value="1"/>
</dbReference>
<protein>
    <submittedName>
        <fullName evidence="2">Porin</fullName>
    </submittedName>
</protein>
<dbReference type="Proteomes" id="UP000092967">
    <property type="component" value="Chromosome"/>
</dbReference>
<organism evidence="2 3">
    <name type="scientific">Wenyingzhuangia fucanilytica</name>
    <dbReference type="NCBI Taxonomy" id="1790137"/>
    <lineage>
        <taxon>Bacteria</taxon>
        <taxon>Pseudomonadati</taxon>
        <taxon>Bacteroidota</taxon>
        <taxon>Flavobacteriia</taxon>
        <taxon>Flavobacteriales</taxon>
        <taxon>Flavobacteriaceae</taxon>
        <taxon>Wenyingzhuangia</taxon>
    </lineage>
</organism>
<name>A0A1B1Y2C0_9FLAO</name>
<evidence type="ECO:0000313" key="2">
    <source>
        <dbReference type="EMBL" id="ANW94916.1"/>
    </source>
</evidence>
<evidence type="ECO:0000256" key="1">
    <source>
        <dbReference type="SAM" id="SignalP"/>
    </source>
</evidence>
<dbReference type="InterPro" id="IPR023614">
    <property type="entry name" value="Porin_dom_sf"/>
</dbReference>
<dbReference type="AlphaFoldDB" id="A0A1B1Y2C0"/>
<dbReference type="EMBL" id="CP014224">
    <property type="protein sequence ID" value="ANW94916.1"/>
    <property type="molecule type" value="Genomic_DNA"/>
</dbReference>
<dbReference type="STRING" id="1790137.AXE80_00790"/>
<proteinExistence type="predicted"/>
<gene>
    <name evidence="2" type="ORF">AXE80_00790</name>
</gene>
<keyword evidence="3" id="KW-1185">Reference proteome</keyword>
<evidence type="ECO:0000313" key="3">
    <source>
        <dbReference type="Proteomes" id="UP000092967"/>
    </source>
</evidence>
<feature type="chain" id="PRO_5008532384" evidence="1">
    <location>
        <begin position="25"/>
        <end position="407"/>
    </location>
</feature>
<dbReference type="Pfam" id="PF07396">
    <property type="entry name" value="Porin_O_P"/>
    <property type="match status" value="1"/>
</dbReference>
<dbReference type="InterPro" id="IPR010870">
    <property type="entry name" value="Porin_O/P"/>
</dbReference>
<reference evidence="2 3" key="1">
    <citation type="submission" date="2016-02" db="EMBL/GenBank/DDBJ databases">
        <authorList>
            <person name="Wen L."/>
            <person name="He K."/>
            <person name="Yang H."/>
        </authorList>
    </citation>
    <scope>NUCLEOTIDE SEQUENCE [LARGE SCALE GENOMIC DNA]</scope>
    <source>
        <strain evidence="2 3">CZ1127</strain>
    </source>
</reference>